<evidence type="ECO:0000313" key="1">
    <source>
        <dbReference type="EMBL" id="BDZ54083.1"/>
    </source>
</evidence>
<organism evidence="1 2">
    <name type="scientific">Agromyces marinus</name>
    <dbReference type="NCBI Taxonomy" id="1389020"/>
    <lineage>
        <taxon>Bacteria</taxon>
        <taxon>Bacillati</taxon>
        <taxon>Actinomycetota</taxon>
        <taxon>Actinomycetes</taxon>
        <taxon>Micrococcales</taxon>
        <taxon>Microbacteriaceae</taxon>
        <taxon>Agromyces</taxon>
    </lineage>
</organism>
<evidence type="ECO:0000313" key="2">
    <source>
        <dbReference type="Proteomes" id="UP001321477"/>
    </source>
</evidence>
<dbReference type="Proteomes" id="UP001321477">
    <property type="component" value="Chromosome"/>
</dbReference>
<gene>
    <name evidence="1" type="ORF">GCM10025870_11560</name>
</gene>
<proteinExistence type="predicted"/>
<keyword evidence="2" id="KW-1185">Reference proteome</keyword>
<name>A0ABN6YF99_9MICO</name>
<protein>
    <submittedName>
        <fullName evidence="1">Uncharacterized protein</fullName>
    </submittedName>
</protein>
<accession>A0ABN6YF99</accession>
<reference evidence="2" key="1">
    <citation type="journal article" date="2019" name="Int. J. Syst. Evol. Microbiol.">
        <title>The Global Catalogue of Microorganisms (GCM) 10K type strain sequencing project: providing services to taxonomists for standard genome sequencing and annotation.</title>
        <authorList>
            <consortium name="The Broad Institute Genomics Platform"/>
            <consortium name="The Broad Institute Genome Sequencing Center for Infectious Disease"/>
            <person name="Wu L."/>
            <person name="Ma J."/>
        </authorList>
    </citation>
    <scope>NUCLEOTIDE SEQUENCE [LARGE SCALE GENOMIC DNA]</scope>
    <source>
        <strain evidence="2">NBRC 109019</strain>
    </source>
</reference>
<dbReference type="EMBL" id="AP027734">
    <property type="protein sequence ID" value="BDZ54083.1"/>
    <property type="molecule type" value="Genomic_DNA"/>
</dbReference>
<sequence>MGERGLGQGDAELVAHIGERVDALEDRRRRGCVVVGGIRCRPRPGEQAGVVDRGRDDADAALERGGEQVVERALFEERVPAGEHDDVDVVAADELGGHRGLVHPGPDRTDDALLAQFDERRDGLGVRLLAVVVGVVQVGDVDPVEPEALEARVDRAADAVAAEVPLATQRRRHREALVVHGALGVSAGHEESPDLRREHVLVAGTLAQRLAEAAFAEPEPVVGAVSK</sequence>